<dbReference type="eggNOG" id="KOG2602">
    <property type="taxonomic scope" value="Eukaryota"/>
</dbReference>
<evidence type="ECO:0000256" key="5">
    <source>
        <dbReference type="ARBA" id="ARBA00023136"/>
    </source>
</evidence>
<dbReference type="OMA" id="RYFNEWV"/>
<keyword evidence="3" id="KW-1134">Transmembrane beta strand</keyword>
<dbReference type="GO" id="GO:0045040">
    <property type="term" value="P:protein insertion into mitochondrial outer membrane"/>
    <property type="evidence" value="ECO:0000318"/>
    <property type="project" value="GO_Central"/>
</dbReference>
<evidence type="ECO:0000313" key="9">
    <source>
        <dbReference type="Proteomes" id="UP000000591"/>
    </source>
</evidence>
<organism evidence="8 9">
    <name type="scientific">Eremothecium gossypii (strain ATCC 10895 / CBS 109.51 / FGSC 9923 / NRRL Y-1056)</name>
    <name type="common">Yeast</name>
    <name type="synonym">Ashbya gossypii</name>
    <dbReference type="NCBI Taxonomy" id="284811"/>
    <lineage>
        <taxon>Eukaryota</taxon>
        <taxon>Fungi</taxon>
        <taxon>Dikarya</taxon>
        <taxon>Ascomycota</taxon>
        <taxon>Saccharomycotina</taxon>
        <taxon>Saccharomycetes</taxon>
        <taxon>Saccharomycetales</taxon>
        <taxon>Saccharomycetaceae</taxon>
        <taxon>Eremothecium</taxon>
    </lineage>
</organism>
<dbReference type="OrthoDB" id="1724197at2759"/>
<evidence type="ECO:0000313" key="8">
    <source>
        <dbReference type="EMBL" id="AAS53082.2"/>
    </source>
</evidence>
<comment type="similarity">
    <text evidence="2">Belongs to the SAM50/omp85 family.</text>
</comment>
<dbReference type="Gene3D" id="2.40.160.50">
    <property type="entry name" value="membrane protein fhac: a member of the omp85/tpsb transporter family"/>
    <property type="match status" value="1"/>
</dbReference>
<feature type="compositionally biased region" description="Polar residues" evidence="6">
    <location>
        <begin position="9"/>
        <end position="22"/>
    </location>
</feature>
<dbReference type="AlphaFoldDB" id="Q755W5"/>
<protein>
    <submittedName>
        <fullName evidence="8">AER403Cp</fullName>
    </submittedName>
</protein>
<reference evidence="9" key="2">
    <citation type="journal article" date="2013" name="G3 (Bethesda)">
        <title>Genomes of Ashbya fungi isolated from insects reveal four mating-type loci, numerous translocations, lack of transposons, and distinct gene duplications.</title>
        <authorList>
            <person name="Dietrich F.S."/>
            <person name="Voegeli S."/>
            <person name="Kuo S."/>
            <person name="Philippsen P."/>
        </authorList>
    </citation>
    <scope>GENOME REANNOTATION</scope>
    <source>
        <strain evidence="9">ATCC 10895 / CBS 109.51 / FGSC 9923 / NRRL Y-1056</strain>
    </source>
</reference>
<dbReference type="STRING" id="284811.Q755W5"/>
<dbReference type="Proteomes" id="UP000000591">
    <property type="component" value="Chromosome V"/>
</dbReference>
<evidence type="ECO:0000259" key="7">
    <source>
        <dbReference type="Pfam" id="PF01103"/>
    </source>
</evidence>
<dbReference type="EMBL" id="AE016818">
    <property type="protein sequence ID" value="AAS53082.2"/>
    <property type="molecule type" value="Genomic_DNA"/>
</dbReference>
<dbReference type="GO" id="GO:0005741">
    <property type="term" value="C:mitochondrial outer membrane"/>
    <property type="evidence" value="ECO:0007669"/>
    <property type="project" value="UniProtKB-SubCell"/>
</dbReference>
<accession>Q755W5</accession>
<evidence type="ECO:0000256" key="3">
    <source>
        <dbReference type="ARBA" id="ARBA00022452"/>
    </source>
</evidence>
<gene>
    <name evidence="8" type="ORF">AGOS_AER403C</name>
</gene>
<keyword evidence="5" id="KW-0472">Membrane</keyword>
<keyword evidence="4" id="KW-0812">Transmembrane</keyword>
<reference evidence="8 9" key="1">
    <citation type="journal article" date="2004" name="Science">
        <title>The Ashbya gossypii genome as a tool for mapping the ancient Saccharomyces cerevisiae genome.</title>
        <authorList>
            <person name="Dietrich F.S."/>
            <person name="Voegeli S."/>
            <person name="Brachat S."/>
            <person name="Lerch A."/>
            <person name="Gates K."/>
            <person name="Steiner S."/>
            <person name="Mohr C."/>
            <person name="Pohlmann R."/>
            <person name="Luedi P."/>
            <person name="Choi S."/>
            <person name="Wing R.A."/>
            <person name="Flavier A."/>
            <person name="Gaffney T.D."/>
            <person name="Philippsen P."/>
        </authorList>
    </citation>
    <scope>NUCLEOTIDE SEQUENCE [LARGE SCALE GENOMIC DNA]</scope>
    <source>
        <strain evidence="9">ATCC 10895 / CBS 109.51 / FGSC 9923 / NRRL Y-1056</strain>
    </source>
</reference>
<evidence type="ECO:0000256" key="2">
    <source>
        <dbReference type="ARBA" id="ARBA00010913"/>
    </source>
</evidence>
<dbReference type="KEGG" id="ago:AGOS_AER403C"/>
<evidence type="ECO:0000256" key="4">
    <source>
        <dbReference type="ARBA" id="ARBA00022692"/>
    </source>
</evidence>
<name>Q755W5_EREGS</name>
<dbReference type="Pfam" id="PF01103">
    <property type="entry name" value="Omp85"/>
    <property type="match status" value="1"/>
</dbReference>
<dbReference type="RefSeq" id="NP_985258.2">
    <property type="nucleotide sequence ID" value="NM_210612.2"/>
</dbReference>
<dbReference type="PANTHER" id="PTHR12815:SF18">
    <property type="entry name" value="SORTING AND ASSEMBLY MACHINERY COMPONENT 50 HOMOLOG"/>
    <property type="match status" value="1"/>
</dbReference>
<keyword evidence="9" id="KW-1185">Reference proteome</keyword>
<dbReference type="InterPro" id="IPR039910">
    <property type="entry name" value="D15-like"/>
</dbReference>
<dbReference type="InParanoid" id="Q755W5"/>
<evidence type="ECO:0000256" key="1">
    <source>
        <dbReference type="ARBA" id="ARBA00004374"/>
    </source>
</evidence>
<dbReference type="PANTHER" id="PTHR12815">
    <property type="entry name" value="SORTING AND ASSEMBLY MACHINERY SAMM50 PROTEIN FAMILY MEMBER"/>
    <property type="match status" value="1"/>
</dbReference>
<dbReference type="GeneID" id="4621474"/>
<comment type="subcellular location">
    <subcellularLocation>
        <location evidence="1">Mitochondrion outer membrane</location>
        <topology evidence="1">Multi-pass membrane protein</topology>
    </subcellularLocation>
</comment>
<dbReference type="HOGENOM" id="CLU_046878_0_0_1"/>
<evidence type="ECO:0000256" key="6">
    <source>
        <dbReference type="SAM" id="MobiDB-lite"/>
    </source>
</evidence>
<dbReference type="InterPro" id="IPR000184">
    <property type="entry name" value="Bac_surfAg_D15"/>
</dbReference>
<proteinExistence type="inferred from homology"/>
<sequence>MMDPMANLPLSTYPPTDQLGKSQTKPLYITSVQVEDGKDYPLSDGVLKSILSPVLAKPLQSLSSTLASLETIEKNLMYTGLYQDISITLDHDKSRLVNQFLSNIAPKEYDIELPLPVKALVKVLPAPYQRLSLVTTTRDSYASAGGRLASVNKFGLAEVFSLQADVNYTPFSGKLDDKLVDLRCLVPFQNNPSIKAVFDVNYAMLDLYNQPWINEDDQHKQRQIGFNIGIQKQWLSKRLYSPTAFAGVSIVGRNLDGIQLDRASYHVSAWADSSLKTSFVTQFLHSNRKLIGTFPVQGMKFNAVNELVLSQTVAGTPQEETFNKFLVTYEKHVSFLRNLVTTSLDLSCGSLISTKQAAKPMVHIMDQFYLGGLSSLKGFHRNSVGSRGGDLFYRLSLKSSVHLPGTPLDSPLRLQAFFNAGDVFHFRRQIPEDVAAATGLSLVYESPIANLDLTYALPLTSRPVDLAKPGFSFGVAIAYR</sequence>
<feature type="domain" description="Bacterial surface antigen (D15)" evidence="7">
    <location>
        <begin position="152"/>
        <end position="475"/>
    </location>
</feature>
<feature type="region of interest" description="Disordered" evidence="6">
    <location>
        <begin position="1"/>
        <end position="22"/>
    </location>
</feature>